<evidence type="ECO:0000313" key="2">
    <source>
        <dbReference type="EMBL" id="RHZ87637.1"/>
    </source>
</evidence>
<organism evidence="2 3">
    <name type="scientific">Diversispora epigaea</name>
    <dbReference type="NCBI Taxonomy" id="1348612"/>
    <lineage>
        <taxon>Eukaryota</taxon>
        <taxon>Fungi</taxon>
        <taxon>Fungi incertae sedis</taxon>
        <taxon>Mucoromycota</taxon>
        <taxon>Glomeromycotina</taxon>
        <taxon>Glomeromycetes</taxon>
        <taxon>Diversisporales</taxon>
        <taxon>Diversisporaceae</taxon>
        <taxon>Diversispora</taxon>
    </lineage>
</organism>
<dbReference type="AlphaFoldDB" id="A0A397JJ72"/>
<protein>
    <submittedName>
        <fullName evidence="2">Uncharacterized protein</fullName>
    </submittedName>
</protein>
<feature type="region of interest" description="Disordered" evidence="1">
    <location>
        <begin position="50"/>
        <end position="70"/>
    </location>
</feature>
<gene>
    <name evidence="2" type="ORF">Glove_33g54</name>
</gene>
<dbReference type="Proteomes" id="UP000266861">
    <property type="component" value="Unassembled WGS sequence"/>
</dbReference>
<proteinExistence type="predicted"/>
<keyword evidence="3" id="KW-1185">Reference proteome</keyword>
<reference evidence="2 3" key="1">
    <citation type="submission" date="2018-08" db="EMBL/GenBank/DDBJ databases">
        <title>Genome and evolution of the arbuscular mycorrhizal fungus Diversispora epigaea (formerly Glomus versiforme) and its bacterial endosymbionts.</title>
        <authorList>
            <person name="Sun X."/>
            <person name="Fei Z."/>
            <person name="Harrison M."/>
        </authorList>
    </citation>
    <scope>NUCLEOTIDE SEQUENCE [LARGE SCALE GENOMIC DNA]</scope>
    <source>
        <strain evidence="2 3">IT104</strain>
    </source>
</reference>
<feature type="compositionally biased region" description="Polar residues" evidence="1">
    <location>
        <begin position="58"/>
        <end position="68"/>
    </location>
</feature>
<name>A0A397JJ72_9GLOM</name>
<comment type="caution">
    <text evidence="2">The sequence shown here is derived from an EMBL/GenBank/DDBJ whole genome shotgun (WGS) entry which is preliminary data.</text>
</comment>
<accession>A0A397JJ72</accession>
<evidence type="ECO:0000256" key="1">
    <source>
        <dbReference type="SAM" id="MobiDB-lite"/>
    </source>
</evidence>
<sequence length="533" mass="60311">MQTRSKTKSKVHVFSSIFCGELIVINEKISFVEVPPTIARTSGTSVMENVESVPLPQKEQSTSGAKMQTRSKTKSKVHVFSSIFCGELIVINEKISFVEVPPTIARTSGTSVMENVESVPLPQKEQSTSGGFENLQLGHSSKIWIKYGDTQPTRISFEGEIVDELKKEIKKELPNELGDVDVNRIALRRHGEDVDLRPGLPVDESFKNNDESPLQVIVTSKRKHEESSEILSEFIKSTVREELSQQNVNIIKVSNLSDSKARDIVGHLGLTFILEKAYKPIEPISCQPFVWNKEINEDHQMSEVVEWFKNALNLSEDFHVQDIHTQTSYSRHIKSANVTLTGDADVSIGPSGTPCVWVETKKKKENLKEGQAIGELFIIDKLYPTIAMSVLTDCKDNWVIYYFSKTKNKQRHLTSSKFENCGIALAIIKQFVLGEWESVNQLAGPNILYQTDLPIPLRKKAKLESIPEEIVDNKISDEIDDMTDKELFNMSMRNRLILAKNFVRIEEQPIIDQFIIQFSDDYEIPPPPPQMFA</sequence>
<dbReference type="OrthoDB" id="2413362at2759"/>
<evidence type="ECO:0000313" key="3">
    <source>
        <dbReference type="Proteomes" id="UP000266861"/>
    </source>
</evidence>
<dbReference type="EMBL" id="PQFF01000031">
    <property type="protein sequence ID" value="RHZ87637.1"/>
    <property type="molecule type" value="Genomic_DNA"/>
</dbReference>